<dbReference type="InParanoid" id="Q54EA2"/>
<evidence type="ECO:0000256" key="1">
    <source>
        <dbReference type="SAM" id="SignalP"/>
    </source>
</evidence>
<evidence type="ECO:0000313" key="2">
    <source>
        <dbReference type="EMBL" id="EAL61589.1"/>
    </source>
</evidence>
<dbReference type="GeneID" id="8628290"/>
<dbReference type="OMA" id="MSACAIV"/>
<proteinExistence type="predicted"/>
<dbReference type="VEuPathDB" id="AmoebaDB:DDB_G0291706"/>
<dbReference type="EMBL" id="AAFI02000181">
    <property type="protein sequence ID" value="EAL61589.1"/>
    <property type="molecule type" value="Genomic_DNA"/>
</dbReference>
<dbReference type="AlphaFoldDB" id="Q54EA2"/>
<comment type="caution">
    <text evidence="2">The sequence shown here is derived from an EMBL/GenBank/DDBJ whole genome shotgun (WGS) entry which is preliminary data.</text>
</comment>
<keyword evidence="1" id="KW-0732">Signal</keyword>
<sequence>MKFLISLILILSIVYNNCNAFSLNKNSNKKVLDYDICFPSGSTGINGFRTNILGVGYNSLYPNGDGAISSYIEENQIDVDFENQRLFANYFMKLDGNTENIFGSFWAFSSNKTEYYYIVDNDGVYNCYSSEMDYEISANFELDYVSENQIGATPCEVYHLKSNLLQNTTIQSIIVDKSQCALTASILTMVSPASTGVTLVNYFNYNPSSNPINYELPVECGNPVPINQVIRPRSLNLFKQH</sequence>
<feature type="signal peptide" evidence="1">
    <location>
        <begin position="1"/>
        <end position="20"/>
    </location>
</feature>
<accession>Q54EA2</accession>
<dbReference type="Proteomes" id="UP000002195">
    <property type="component" value="Unassembled WGS sequence"/>
</dbReference>
<feature type="chain" id="PRO_5004249940" evidence="1">
    <location>
        <begin position="21"/>
        <end position="241"/>
    </location>
</feature>
<reference evidence="2 3" key="1">
    <citation type="journal article" date="2005" name="Nature">
        <title>The genome of the social amoeba Dictyostelium discoideum.</title>
        <authorList>
            <consortium name="The Dictyostelium discoideum Sequencing Consortium"/>
            <person name="Eichinger L."/>
            <person name="Pachebat J.A."/>
            <person name="Glockner G."/>
            <person name="Rajandream M.A."/>
            <person name="Sucgang R."/>
            <person name="Berriman M."/>
            <person name="Song J."/>
            <person name="Olsen R."/>
            <person name="Szafranski K."/>
            <person name="Xu Q."/>
            <person name="Tunggal B."/>
            <person name="Kummerfeld S."/>
            <person name="Madera M."/>
            <person name="Konfortov B.A."/>
            <person name="Rivero F."/>
            <person name="Bankier A.T."/>
            <person name="Lehmann R."/>
            <person name="Hamlin N."/>
            <person name="Davies R."/>
            <person name="Gaudet P."/>
            <person name="Fey P."/>
            <person name="Pilcher K."/>
            <person name="Chen G."/>
            <person name="Saunders D."/>
            <person name="Sodergren E."/>
            <person name="Davis P."/>
            <person name="Kerhornou A."/>
            <person name="Nie X."/>
            <person name="Hall N."/>
            <person name="Anjard C."/>
            <person name="Hemphill L."/>
            <person name="Bason N."/>
            <person name="Farbrother P."/>
            <person name="Desany B."/>
            <person name="Just E."/>
            <person name="Morio T."/>
            <person name="Rost R."/>
            <person name="Churcher C."/>
            <person name="Cooper J."/>
            <person name="Haydock S."/>
            <person name="van Driessche N."/>
            <person name="Cronin A."/>
            <person name="Goodhead I."/>
            <person name="Muzny D."/>
            <person name="Mourier T."/>
            <person name="Pain A."/>
            <person name="Lu M."/>
            <person name="Harper D."/>
            <person name="Lindsay R."/>
            <person name="Hauser H."/>
            <person name="James K."/>
            <person name="Quiles M."/>
            <person name="Madan Babu M."/>
            <person name="Saito T."/>
            <person name="Buchrieser C."/>
            <person name="Wardroper A."/>
            <person name="Felder M."/>
            <person name="Thangavelu M."/>
            <person name="Johnson D."/>
            <person name="Knights A."/>
            <person name="Loulseged H."/>
            <person name="Mungall K."/>
            <person name="Oliver K."/>
            <person name="Price C."/>
            <person name="Quail M.A."/>
            <person name="Urushihara H."/>
            <person name="Hernandez J."/>
            <person name="Rabbinowitsch E."/>
            <person name="Steffen D."/>
            <person name="Sanders M."/>
            <person name="Ma J."/>
            <person name="Kohara Y."/>
            <person name="Sharp S."/>
            <person name="Simmonds M."/>
            <person name="Spiegler S."/>
            <person name="Tivey A."/>
            <person name="Sugano S."/>
            <person name="White B."/>
            <person name="Walker D."/>
            <person name="Woodward J."/>
            <person name="Winckler T."/>
            <person name="Tanaka Y."/>
            <person name="Shaulsky G."/>
            <person name="Schleicher M."/>
            <person name="Weinstock G."/>
            <person name="Rosenthal A."/>
            <person name="Cox E.C."/>
            <person name="Chisholm R.L."/>
            <person name="Gibbs R."/>
            <person name="Loomis W.F."/>
            <person name="Platzer M."/>
            <person name="Kay R.R."/>
            <person name="Williams J."/>
            <person name="Dear P.H."/>
            <person name="Noegel A.A."/>
            <person name="Barrell B."/>
            <person name="Kuspa A."/>
        </authorList>
    </citation>
    <scope>NUCLEOTIDE SEQUENCE [LARGE SCALE GENOMIC DNA]</scope>
    <source>
        <strain evidence="2 3">AX4</strain>
    </source>
</reference>
<dbReference type="PANTHER" id="PTHR31648:SF3">
    <property type="entry name" value="TRANSMEMBRANE PROTEIN"/>
    <property type="match status" value="1"/>
</dbReference>
<organism evidence="2 3">
    <name type="scientific">Dictyostelium discoideum</name>
    <name type="common">Social amoeba</name>
    <dbReference type="NCBI Taxonomy" id="44689"/>
    <lineage>
        <taxon>Eukaryota</taxon>
        <taxon>Amoebozoa</taxon>
        <taxon>Evosea</taxon>
        <taxon>Eumycetozoa</taxon>
        <taxon>Dictyostelia</taxon>
        <taxon>Dictyosteliales</taxon>
        <taxon>Dictyosteliaceae</taxon>
        <taxon>Dictyostelium</taxon>
    </lineage>
</organism>
<dbReference type="InterPro" id="IPR040310">
    <property type="entry name" value="DDB_G0292248"/>
</dbReference>
<keyword evidence="3" id="KW-1185">Reference proteome</keyword>
<dbReference type="RefSeq" id="XP_630000.1">
    <property type="nucleotide sequence ID" value="XM_629998.1"/>
</dbReference>
<evidence type="ECO:0000313" key="3">
    <source>
        <dbReference type="Proteomes" id="UP000002195"/>
    </source>
</evidence>
<dbReference type="dictyBase" id="DDB_G0291706"/>
<gene>
    <name evidence="2" type="ORF">DDB_G0291706</name>
</gene>
<dbReference type="HOGENOM" id="CLU_077028_0_0_1"/>
<dbReference type="Pfam" id="PF25544">
    <property type="entry name" value="Ependymin_amoebozoa"/>
    <property type="match status" value="1"/>
</dbReference>
<dbReference type="PhylomeDB" id="Q54EA2"/>
<protein>
    <submittedName>
        <fullName evidence="2">Uncharacterized protein</fullName>
    </submittedName>
</protein>
<name>Q54EA2_DICDI</name>
<dbReference type="PaxDb" id="44689-DDB0184023"/>
<dbReference type="KEGG" id="ddi:DDB_G0291706"/>
<dbReference type="PANTHER" id="PTHR31648">
    <property type="entry name" value="TRANSMEMBRANE PROTEIN-RELATED"/>
    <property type="match status" value="1"/>
</dbReference>